<dbReference type="GO" id="GO:0051287">
    <property type="term" value="F:NAD binding"/>
    <property type="evidence" value="ECO:0007669"/>
    <property type="project" value="InterPro"/>
</dbReference>
<gene>
    <name evidence="4" type="ORF">MUS1_12570</name>
</gene>
<dbReference type="AlphaFoldDB" id="X7E407"/>
<evidence type="ECO:0000256" key="1">
    <source>
        <dbReference type="ARBA" id="ARBA00023002"/>
    </source>
</evidence>
<dbReference type="SUPFAM" id="SSF52283">
    <property type="entry name" value="Formate/glycerate dehydrogenase catalytic domain-like"/>
    <property type="match status" value="1"/>
</dbReference>
<evidence type="ECO:0000313" key="4">
    <source>
        <dbReference type="EMBL" id="ETX10804.1"/>
    </source>
</evidence>
<organism evidence="4 5">
    <name type="scientific">Marinomonas ushuaiensis DSM 15871</name>
    <dbReference type="NCBI Taxonomy" id="1122207"/>
    <lineage>
        <taxon>Bacteria</taxon>
        <taxon>Pseudomonadati</taxon>
        <taxon>Pseudomonadota</taxon>
        <taxon>Gammaproteobacteria</taxon>
        <taxon>Oceanospirillales</taxon>
        <taxon>Oceanospirillaceae</taxon>
        <taxon>Marinomonas</taxon>
    </lineage>
</organism>
<comment type="caution">
    <text evidence="4">The sequence shown here is derived from an EMBL/GenBank/DDBJ whole genome shotgun (WGS) entry which is preliminary data.</text>
</comment>
<dbReference type="EMBL" id="JAMB01000006">
    <property type="protein sequence ID" value="ETX10804.1"/>
    <property type="molecule type" value="Genomic_DNA"/>
</dbReference>
<dbReference type="GO" id="GO:0016491">
    <property type="term" value="F:oxidoreductase activity"/>
    <property type="evidence" value="ECO:0007669"/>
    <property type="project" value="UniProtKB-KW"/>
</dbReference>
<dbReference type="OrthoDB" id="9787219at2"/>
<dbReference type="CDD" id="cd12164">
    <property type="entry name" value="GDH_like_2"/>
    <property type="match status" value="1"/>
</dbReference>
<feature type="domain" description="D-isomer specific 2-hydroxyacid dehydrogenase NAD-binding" evidence="3">
    <location>
        <begin position="106"/>
        <end position="276"/>
    </location>
</feature>
<dbReference type="RefSeq" id="WP_036161049.1">
    <property type="nucleotide sequence ID" value="NZ_JAMB01000006.1"/>
</dbReference>
<evidence type="ECO:0000256" key="2">
    <source>
        <dbReference type="ARBA" id="ARBA00023027"/>
    </source>
</evidence>
<dbReference type="STRING" id="1122207.MUS1_12570"/>
<sequence length="311" mass="34921">MIVFIGRVEASEQENWIRLFSSAIPDETILPFADLTEEQKQHCDIAIVANPDPQDLLALPNLKWIHSLWAGVERIMNELTFPSFSIVRLVDPELAQTMSEAVLSWTLYLHRDMPVYAKQQSKRTWLQQPMIRAQERRIGVLGLGALGKLSAKRLVDNGFPVAGWSRREKHIEGIHCFHGDEGLASLLKQSDILVCLLPLTPQTKGLLNHQTLSYLPTGASLINFARGPIIDDDALLKKLDEQLISHAVLDVFTQEPLAENHPYWVNDRVTVLPHISAPTHPISACEIVAKNISHYRLTGEMPVTVDPVQGY</sequence>
<dbReference type="Gene3D" id="3.40.50.720">
    <property type="entry name" value="NAD(P)-binding Rossmann-like Domain"/>
    <property type="match status" value="2"/>
</dbReference>
<dbReference type="InterPro" id="IPR006140">
    <property type="entry name" value="D-isomer_DH_NAD-bd"/>
</dbReference>
<keyword evidence="1" id="KW-0560">Oxidoreductase</keyword>
<dbReference type="SUPFAM" id="SSF51735">
    <property type="entry name" value="NAD(P)-binding Rossmann-fold domains"/>
    <property type="match status" value="1"/>
</dbReference>
<keyword evidence="2" id="KW-0520">NAD</keyword>
<dbReference type="PATRIC" id="fig|1122207.3.peg.1652"/>
<dbReference type="PANTHER" id="PTHR43333">
    <property type="entry name" value="2-HACID_DH_C DOMAIN-CONTAINING PROTEIN"/>
    <property type="match status" value="1"/>
</dbReference>
<protein>
    <submittedName>
        <fullName evidence="4">2-hydroxyacid dehydrogenase</fullName>
    </submittedName>
</protein>
<evidence type="ECO:0000313" key="5">
    <source>
        <dbReference type="Proteomes" id="UP000054058"/>
    </source>
</evidence>
<dbReference type="PANTHER" id="PTHR43333:SF1">
    <property type="entry name" value="D-ISOMER SPECIFIC 2-HYDROXYACID DEHYDROGENASE NAD-BINDING DOMAIN-CONTAINING PROTEIN"/>
    <property type="match status" value="1"/>
</dbReference>
<dbReference type="Proteomes" id="UP000054058">
    <property type="component" value="Unassembled WGS sequence"/>
</dbReference>
<name>X7E407_9GAMM</name>
<reference evidence="4 5" key="1">
    <citation type="submission" date="2014-01" db="EMBL/GenBank/DDBJ databases">
        <title>Marinomonas ushuaiensis DSM 15871 Genome Sequencing.</title>
        <authorList>
            <person name="Lai Q."/>
            <person name="Shao Z.S."/>
        </authorList>
    </citation>
    <scope>NUCLEOTIDE SEQUENCE [LARGE SCALE GENOMIC DNA]</scope>
    <source>
        <strain evidence="4 5">DSM 15871</strain>
    </source>
</reference>
<evidence type="ECO:0000259" key="3">
    <source>
        <dbReference type="Pfam" id="PF02826"/>
    </source>
</evidence>
<dbReference type="eggNOG" id="COG0111">
    <property type="taxonomic scope" value="Bacteria"/>
</dbReference>
<proteinExistence type="predicted"/>
<keyword evidence="5" id="KW-1185">Reference proteome</keyword>
<dbReference type="InterPro" id="IPR036291">
    <property type="entry name" value="NAD(P)-bd_dom_sf"/>
</dbReference>
<accession>X7E407</accession>
<dbReference type="Pfam" id="PF02826">
    <property type="entry name" value="2-Hacid_dh_C"/>
    <property type="match status" value="1"/>
</dbReference>